<dbReference type="Gene3D" id="3.90.550.10">
    <property type="entry name" value="Spore Coat Polysaccharide Biosynthesis Protein SpsA, Chain A"/>
    <property type="match status" value="1"/>
</dbReference>
<dbReference type="GO" id="GO:0016740">
    <property type="term" value="F:transferase activity"/>
    <property type="evidence" value="ECO:0007669"/>
    <property type="project" value="UniProtKB-KW"/>
</dbReference>
<evidence type="ECO:0000256" key="5">
    <source>
        <dbReference type="ARBA" id="ARBA00048128"/>
    </source>
</evidence>
<comment type="similarity">
    <text evidence="1">Belongs to the UDPGP type 2 family.</text>
</comment>
<gene>
    <name evidence="7" type="ORF">HMPREF9248_0386</name>
</gene>
<organism evidence="7 8">
    <name type="scientific">Fannyhessea vaginae PB189-T1-4</name>
    <dbReference type="NCBI Taxonomy" id="866774"/>
    <lineage>
        <taxon>Bacteria</taxon>
        <taxon>Bacillati</taxon>
        <taxon>Actinomycetota</taxon>
        <taxon>Coriobacteriia</taxon>
        <taxon>Coriobacteriales</taxon>
        <taxon>Atopobiaceae</taxon>
        <taxon>Fannyhessea</taxon>
    </lineage>
</organism>
<evidence type="ECO:0000256" key="1">
    <source>
        <dbReference type="ARBA" id="ARBA00006890"/>
    </source>
</evidence>
<comment type="caution">
    <text evidence="7">The sequence shown here is derived from an EMBL/GenBank/DDBJ whole genome shotgun (WGS) entry which is preliminary data.</text>
</comment>
<accession>A0ABN0B0T9</accession>
<evidence type="ECO:0000259" key="6">
    <source>
        <dbReference type="Pfam" id="PF00483"/>
    </source>
</evidence>
<dbReference type="EMBL" id="AEDQ01000016">
    <property type="protein sequence ID" value="EFL44400.1"/>
    <property type="molecule type" value="Genomic_DNA"/>
</dbReference>
<comment type="catalytic activity">
    <reaction evidence="5">
        <text>alpha-D-glucose 1-phosphate + UTP + H(+) = UDP-alpha-D-glucose + diphosphate</text>
        <dbReference type="Rhea" id="RHEA:19889"/>
        <dbReference type="ChEBI" id="CHEBI:15378"/>
        <dbReference type="ChEBI" id="CHEBI:33019"/>
        <dbReference type="ChEBI" id="CHEBI:46398"/>
        <dbReference type="ChEBI" id="CHEBI:58601"/>
        <dbReference type="ChEBI" id="CHEBI:58885"/>
        <dbReference type="EC" id="2.7.7.9"/>
    </reaction>
</comment>
<dbReference type="InterPro" id="IPR005771">
    <property type="entry name" value="GalU_uridylyltTrfase_bac/arc"/>
</dbReference>
<protein>
    <recommendedName>
        <fullName evidence="2">UTP--glucose-1-phosphate uridylyltransferase</fullName>
        <ecNumber evidence="2">2.7.7.9</ecNumber>
    </recommendedName>
</protein>
<dbReference type="InterPro" id="IPR029044">
    <property type="entry name" value="Nucleotide-diphossugar_trans"/>
</dbReference>
<evidence type="ECO:0000313" key="8">
    <source>
        <dbReference type="Proteomes" id="UP000004431"/>
    </source>
</evidence>
<proteinExistence type="inferred from homology"/>
<evidence type="ECO:0000313" key="7">
    <source>
        <dbReference type="EMBL" id="EFL44400.1"/>
    </source>
</evidence>
<feature type="domain" description="Nucleotidyl transferase" evidence="6">
    <location>
        <begin position="51"/>
        <end position="324"/>
    </location>
</feature>
<keyword evidence="3 7" id="KW-0808">Transferase</keyword>
<keyword evidence="8" id="KW-1185">Reference proteome</keyword>
<reference evidence="7 8" key="1">
    <citation type="submission" date="2010-08" db="EMBL/GenBank/DDBJ databases">
        <authorList>
            <person name="Durkin A.S."/>
            <person name="Madupu R."/>
            <person name="Torralba M."/>
            <person name="Gillis M."/>
            <person name="Methe B."/>
            <person name="Sutton G."/>
            <person name="Nelson K.E."/>
        </authorList>
    </citation>
    <scope>NUCLEOTIDE SEQUENCE [LARGE SCALE GENOMIC DNA]</scope>
    <source>
        <strain evidence="7 8">PB189-T1-4</strain>
    </source>
</reference>
<dbReference type="EC" id="2.7.7.9" evidence="2"/>
<evidence type="ECO:0000256" key="3">
    <source>
        <dbReference type="ARBA" id="ARBA00022679"/>
    </source>
</evidence>
<dbReference type="Pfam" id="PF00483">
    <property type="entry name" value="NTP_transferase"/>
    <property type="match status" value="1"/>
</dbReference>
<evidence type="ECO:0000256" key="4">
    <source>
        <dbReference type="ARBA" id="ARBA00022695"/>
    </source>
</evidence>
<dbReference type="PANTHER" id="PTHR43197:SF1">
    <property type="entry name" value="UTP--GLUCOSE-1-PHOSPHATE URIDYLYLTRANSFERASE"/>
    <property type="match status" value="1"/>
</dbReference>
<keyword evidence="4" id="KW-0548">Nucleotidyltransferase</keyword>
<dbReference type="InterPro" id="IPR005835">
    <property type="entry name" value="NTP_transferase_dom"/>
</dbReference>
<dbReference type="PANTHER" id="PTHR43197">
    <property type="entry name" value="UTP--GLUCOSE-1-PHOSPHATE URIDYLYLTRANSFERASE"/>
    <property type="match status" value="1"/>
</dbReference>
<dbReference type="Proteomes" id="UP000004431">
    <property type="component" value="Unassembled WGS sequence"/>
</dbReference>
<sequence length="354" mass="38672">MDVCPGEYSGYAHLQACKLRLFACACNTCIVLCISMHCLCTPVHSKGYTMKALIPAAGLGTRFLPATKVTPKELLPVLNKPVIQYVVEEALEPEGTDGVVIINSHDKPQIDAYFKPVVSLDSILEERHKDEMAKLVKQSEALPISIVYQDEPRGLGHAVWCAHELTQGERFFVLLGDYFVPDRKMCVRMKQVSDAHNGASVIAVARVPEDQVSRYGIIAGEQVETLPGYESASGDEEGCIWKVTGLVEKPKVEDAPSHLFIVGRYLLSPRVMELLETQGIGAGGEIQLTDAMQRVLAEEEMYALVIDIHEGCDTGTPAAWAATNARMALNDPSVRDAFIEALCLDNSTNLSALL</sequence>
<evidence type="ECO:0000256" key="2">
    <source>
        <dbReference type="ARBA" id="ARBA00012415"/>
    </source>
</evidence>
<dbReference type="SUPFAM" id="SSF53448">
    <property type="entry name" value="Nucleotide-diphospho-sugar transferases"/>
    <property type="match status" value="1"/>
</dbReference>
<name>A0ABN0B0T9_9ACTN</name>